<dbReference type="SUPFAM" id="SSF48371">
    <property type="entry name" value="ARM repeat"/>
    <property type="match status" value="1"/>
</dbReference>
<feature type="region of interest" description="Disordered" evidence="4">
    <location>
        <begin position="389"/>
        <end position="411"/>
    </location>
</feature>
<accession>A0AAN6NMK0</accession>
<dbReference type="Gene3D" id="1.25.10.10">
    <property type="entry name" value="Leucine-rich Repeat Variant"/>
    <property type="match status" value="1"/>
</dbReference>
<evidence type="ECO:0000256" key="2">
    <source>
        <dbReference type="ARBA" id="ARBA00022658"/>
    </source>
</evidence>
<evidence type="ECO:0000256" key="4">
    <source>
        <dbReference type="SAM" id="MobiDB-lite"/>
    </source>
</evidence>
<keyword evidence="3" id="KW-0143">Chaperone</keyword>
<dbReference type="InterPro" id="IPR019318">
    <property type="entry name" value="Gua_nucleotide_exch_fac_Ric8"/>
</dbReference>
<evidence type="ECO:0000256" key="3">
    <source>
        <dbReference type="ARBA" id="ARBA00023186"/>
    </source>
</evidence>
<protein>
    <submittedName>
        <fullName evidence="5">Guanine nucleotide exchange factor</fullName>
    </submittedName>
</protein>
<dbReference type="AlphaFoldDB" id="A0AAN6NMK0"/>
<dbReference type="Proteomes" id="UP001303222">
    <property type="component" value="Unassembled WGS sequence"/>
</dbReference>
<reference evidence="5" key="1">
    <citation type="journal article" date="2023" name="Mol. Phylogenet. Evol.">
        <title>Genome-scale phylogeny and comparative genomics of the fungal order Sordariales.</title>
        <authorList>
            <person name="Hensen N."/>
            <person name="Bonometti L."/>
            <person name="Westerberg I."/>
            <person name="Brannstrom I.O."/>
            <person name="Guillou S."/>
            <person name="Cros-Aarteil S."/>
            <person name="Calhoun S."/>
            <person name="Haridas S."/>
            <person name="Kuo A."/>
            <person name="Mondo S."/>
            <person name="Pangilinan J."/>
            <person name="Riley R."/>
            <person name="LaButti K."/>
            <person name="Andreopoulos B."/>
            <person name="Lipzen A."/>
            <person name="Chen C."/>
            <person name="Yan M."/>
            <person name="Daum C."/>
            <person name="Ng V."/>
            <person name="Clum A."/>
            <person name="Steindorff A."/>
            <person name="Ohm R.A."/>
            <person name="Martin F."/>
            <person name="Silar P."/>
            <person name="Natvig D.O."/>
            <person name="Lalanne C."/>
            <person name="Gautier V."/>
            <person name="Ament-Velasquez S.L."/>
            <person name="Kruys A."/>
            <person name="Hutchinson M.I."/>
            <person name="Powell A.J."/>
            <person name="Barry K."/>
            <person name="Miller A.N."/>
            <person name="Grigoriev I.V."/>
            <person name="Debuchy R."/>
            <person name="Gladieux P."/>
            <person name="Hiltunen Thoren M."/>
            <person name="Johannesson H."/>
        </authorList>
    </citation>
    <scope>NUCLEOTIDE SEQUENCE</scope>
    <source>
        <strain evidence="5">CBS 626.80</strain>
    </source>
</reference>
<keyword evidence="6" id="KW-1185">Reference proteome</keyword>
<dbReference type="GO" id="GO:0005737">
    <property type="term" value="C:cytoplasm"/>
    <property type="evidence" value="ECO:0007669"/>
    <property type="project" value="TreeGrafter"/>
</dbReference>
<evidence type="ECO:0000256" key="1">
    <source>
        <dbReference type="ARBA" id="ARBA00009049"/>
    </source>
</evidence>
<keyword evidence="2" id="KW-0344">Guanine-nucleotide releasing factor</keyword>
<reference evidence="5" key="2">
    <citation type="submission" date="2023-06" db="EMBL/GenBank/DDBJ databases">
        <authorList>
            <consortium name="Lawrence Berkeley National Laboratory"/>
            <person name="Mondo S.J."/>
            <person name="Hensen N."/>
            <person name="Bonometti L."/>
            <person name="Westerberg I."/>
            <person name="Brannstrom I.O."/>
            <person name="Guillou S."/>
            <person name="Cros-Aarteil S."/>
            <person name="Calhoun S."/>
            <person name="Haridas S."/>
            <person name="Kuo A."/>
            <person name="Pangilinan J."/>
            <person name="Riley R."/>
            <person name="Labutti K."/>
            <person name="Andreopoulos B."/>
            <person name="Lipzen A."/>
            <person name="Chen C."/>
            <person name="Yanf M."/>
            <person name="Daum C."/>
            <person name="Ng V."/>
            <person name="Clum A."/>
            <person name="Steindorff A."/>
            <person name="Ohm R."/>
            <person name="Martin F."/>
            <person name="Silar P."/>
            <person name="Natvig D."/>
            <person name="Lalanne C."/>
            <person name="Gautier V."/>
            <person name="Ament-Velasquez S.L."/>
            <person name="Kruys A."/>
            <person name="Hutchinson M.I."/>
            <person name="Powell A.J."/>
            <person name="Barry K."/>
            <person name="Miller A.N."/>
            <person name="Grigoriev I.V."/>
            <person name="Debuchy R."/>
            <person name="Gladieux P."/>
            <person name="Thoren M.H."/>
            <person name="Johannesson H."/>
        </authorList>
    </citation>
    <scope>NUCLEOTIDE SEQUENCE</scope>
    <source>
        <strain evidence="5">CBS 626.80</strain>
    </source>
</reference>
<comment type="caution">
    <text evidence="5">The sequence shown here is derived from an EMBL/GenBank/DDBJ whole genome shotgun (WGS) entry which is preliminary data.</text>
</comment>
<proteinExistence type="inferred from homology"/>
<evidence type="ECO:0000313" key="6">
    <source>
        <dbReference type="Proteomes" id="UP001303222"/>
    </source>
</evidence>
<evidence type="ECO:0000313" key="5">
    <source>
        <dbReference type="EMBL" id="KAK3948640.1"/>
    </source>
</evidence>
<dbReference type="InterPro" id="IPR011989">
    <property type="entry name" value="ARM-like"/>
</dbReference>
<dbReference type="EMBL" id="MU859253">
    <property type="protein sequence ID" value="KAK3948640.1"/>
    <property type="molecule type" value="Genomic_DNA"/>
</dbReference>
<dbReference type="InterPro" id="IPR016024">
    <property type="entry name" value="ARM-type_fold"/>
</dbReference>
<dbReference type="GO" id="GO:0005085">
    <property type="term" value="F:guanyl-nucleotide exchange factor activity"/>
    <property type="evidence" value="ECO:0007669"/>
    <property type="project" value="UniProtKB-KW"/>
</dbReference>
<organism evidence="5 6">
    <name type="scientific">Pseudoneurospora amorphoporcata</name>
    <dbReference type="NCBI Taxonomy" id="241081"/>
    <lineage>
        <taxon>Eukaryota</taxon>
        <taxon>Fungi</taxon>
        <taxon>Dikarya</taxon>
        <taxon>Ascomycota</taxon>
        <taxon>Pezizomycotina</taxon>
        <taxon>Sordariomycetes</taxon>
        <taxon>Sordariomycetidae</taxon>
        <taxon>Sordariales</taxon>
        <taxon>Sordariaceae</taxon>
        <taxon>Pseudoneurospora</taxon>
    </lineage>
</organism>
<gene>
    <name evidence="5" type="ORF">QBC32DRAFT_268480</name>
</gene>
<dbReference type="PANTHER" id="PTHR12425:SF5">
    <property type="entry name" value="SYNEMBRYN"/>
    <property type="match status" value="1"/>
</dbReference>
<sequence length="482" mass="53296">MLSTGVSGPAKLQAVTSLVNKLTEDLGSKSLSSEERDKALEELKVYGRDPRNADPIFTKEGIETLTKHAFDSSSETTCRNALRVLCNSMLLKPETRQRFVDLGYESKACEKLKNDNWDDEFLATRVIFFSTYGTSIDLAKLIDEDHLADSIVNNLSRHATRFSEHAKNKTKADPMEVMALGETLRLLFNVTSKCPSKTDSFTAAVPHIVTLLLSLDIPPKGSPPLEAPLGPLVNAPMNLKLDDDEETRKCLYPKDAPSSLAQKLIKLLDLSLLSYQDQDLDATVTPLVCLIASMYEYAPTDDSPEVCDTIRKSLLPSEEERTNVLGKGDTLPARLLVNMTNPIAPEFAKAVSHLLFNVSDKDAHKFVENIGYGYASGFLFQNNIPVPEGLGGGDDEKGQGSRAGQSSKRAVNPITGQFLDAETFPDMPEMTMEEKEREAERLFVLFERARKLGIVDVENPVAKAVQEGRFEELPDDYEEDSN</sequence>
<comment type="similarity">
    <text evidence="1">Belongs to the synembryn family.</text>
</comment>
<dbReference type="GO" id="GO:0007186">
    <property type="term" value="P:G protein-coupled receptor signaling pathway"/>
    <property type="evidence" value="ECO:0007669"/>
    <property type="project" value="TreeGrafter"/>
</dbReference>
<dbReference type="GO" id="GO:0001965">
    <property type="term" value="F:G-protein alpha-subunit binding"/>
    <property type="evidence" value="ECO:0007669"/>
    <property type="project" value="TreeGrafter"/>
</dbReference>
<name>A0AAN6NMK0_9PEZI</name>
<dbReference type="Pfam" id="PF10165">
    <property type="entry name" value="Ric8"/>
    <property type="match status" value="1"/>
</dbReference>
<dbReference type="PANTHER" id="PTHR12425">
    <property type="entry name" value="SYNEMBRYN"/>
    <property type="match status" value="1"/>
</dbReference>